<keyword evidence="8" id="KW-0131">Cell cycle</keyword>
<proteinExistence type="inferred from homology"/>
<feature type="region of interest" description="Disordered" evidence="10">
    <location>
        <begin position="1"/>
        <end position="44"/>
    </location>
</feature>
<reference evidence="13" key="1">
    <citation type="submission" date="2018-03" db="EMBL/GenBank/DDBJ databases">
        <authorList>
            <person name="Guldener U."/>
        </authorList>
    </citation>
    <scope>NUCLEOTIDE SEQUENCE [LARGE SCALE GENOMIC DNA]</scope>
    <source>
        <strain evidence="13">ATCC34888</strain>
    </source>
</reference>
<feature type="region of interest" description="Disordered" evidence="10">
    <location>
        <begin position="205"/>
        <end position="224"/>
    </location>
</feature>
<evidence type="ECO:0000256" key="9">
    <source>
        <dbReference type="ARBA" id="ARBA00023315"/>
    </source>
</evidence>
<dbReference type="InterPro" id="IPR028005">
    <property type="entry name" value="AcTrfase_ESCO_Znf_dom"/>
</dbReference>
<evidence type="ECO:0000256" key="2">
    <source>
        <dbReference type="ARBA" id="ARBA00005816"/>
    </source>
</evidence>
<evidence type="ECO:0000256" key="4">
    <source>
        <dbReference type="ARBA" id="ARBA00022723"/>
    </source>
</evidence>
<dbReference type="PANTHER" id="PTHR45884:SF2">
    <property type="entry name" value="N-ACETYLTRANSFERASE ECO"/>
    <property type="match status" value="1"/>
</dbReference>
<dbReference type="SUPFAM" id="SSF55729">
    <property type="entry name" value="Acyl-CoA N-acyltransferases (Nat)"/>
    <property type="match status" value="1"/>
</dbReference>
<evidence type="ECO:0000256" key="10">
    <source>
        <dbReference type="SAM" id="MobiDB-lite"/>
    </source>
</evidence>
<dbReference type="Pfam" id="PF13878">
    <property type="entry name" value="zf-C2H2_3"/>
    <property type="match status" value="1"/>
</dbReference>
<dbReference type="GO" id="GO:0005634">
    <property type="term" value="C:nucleus"/>
    <property type="evidence" value="ECO:0007669"/>
    <property type="project" value="UniProtKB-SubCell"/>
</dbReference>
<comment type="caution">
    <text evidence="13">The sequence shown here is derived from an EMBL/GenBank/DDBJ whole genome shotgun (WGS) entry which is preliminary data.</text>
</comment>
<dbReference type="InterPro" id="IPR016181">
    <property type="entry name" value="Acyl_CoA_acyltransferase"/>
</dbReference>
<evidence type="ECO:0000256" key="7">
    <source>
        <dbReference type="ARBA" id="ARBA00023242"/>
    </source>
</evidence>
<evidence type="ECO:0000259" key="11">
    <source>
        <dbReference type="Pfam" id="PF13878"/>
    </source>
</evidence>
<keyword evidence="5" id="KW-0863">Zinc-finger</keyword>
<dbReference type="GO" id="GO:0000785">
    <property type="term" value="C:chromatin"/>
    <property type="evidence" value="ECO:0007669"/>
    <property type="project" value="TreeGrafter"/>
</dbReference>
<comment type="similarity">
    <text evidence="2">Belongs to the acetyltransferase family. ECO subfamily.</text>
</comment>
<keyword evidence="4" id="KW-0479">Metal-binding</keyword>
<gene>
    <name evidence="13" type="ORF">PSANT_03292</name>
</gene>
<dbReference type="AlphaFoldDB" id="A0A5C3FMZ6"/>
<dbReference type="OrthoDB" id="428854at2759"/>
<evidence type="ECO:0000256" key="5">
    <source>
        <dbReference type="ARBA" id="ARBA00022771"/>
    </source>
</evidence>
<organism evidence="13 14">
    <name type="scientific">Pseudozyma antarctica</name>
    <name type="common">Yeast</name>
    <name type="synonym">Candida antarctica</name>
    <dbReference type="NCBI Taxonomy" id="84753"/>
    <lineage>
        <taxon>Eukaryota</taxon>
        <taxon>Fungi</taxon>
        <taxon>Dikarya</taxon>
        <taxon>Basidiomycota</taxon>
        <taxon>Ustilaginomycotina</taxon>
        <taxon>Ustilaginomycetes</taxon>
        <taxon>Ustilaginales</taxon>
        <taxon>Ustilaginaceae</taxon>
        <taxon>Moesziomyces</taxon>
    </lineage>
</organism>
<keyword evidence="14" id="KW-1185">Reference proteome</keyword>
<dbReference type="InterPro" id="IPR028009">
    <property type="entry name" value="ESCO_Acetyltransf_dom"/>
</dbReference>
<keyword evidence="3" id="KW-0808">Transferase</keyword>
<evidence type="ECO:0000256" key="1">
    <source>
        <dbReference type="ARBA" id="ARBA00004123"/>
    </source>
</evidence>
<evidence type="ECO:0000256" key="8">
    <source>
        <dbReference type="ARBA" id="ARBA00023306"/>
    </source>
</evidence>
<accession>A0A5C3FMZ6</accession>
<name>A0A5C3FMZ6_PSEA2</name>
<keyword evidence="6" id="KW-0862">Zinc</keyword>
<dbReference type="Pfam" id="PF13880">
    <property type="entry name" value="Acetyltransf_13"/>
    <property type="match status" value="1"/>
</dbReference>
<evidence type="ECO:0000313" key="14">
    <source>
        <dbReference type="Proteomes" id="UP000325008"/>
    </source>
</evidence>
<protein>
    <submittedName>
        <fullName evidence="13">Related to ECO1 - Acetyltransferase required for establishment of sister chromatid cohesion</fullName>
    </submittedName>
</protein>
<dbReference type="EMBL" id="OOIQ01000007">
    <property type="protein sequence ID" value="SPO45606.1"/>
    <property type="molecule type" value="Genomic_DNA"/>
</dbReference>
<dbReference type="Proteomes" id="UP000325008">
    <property type="component" value="Unassembled WGS sequence"/>
</dbReference>
<dbReference type="PANTHER" id="PTHR45884">
    <property type="entry name" value="N-ACETYLTRANSFERASE ECO"/>
    <property type="match status" value="1"/>
</dbReference>
<evidence type="ECO:0000256" key="6">
    <source>
        <dbReference type="ARBA" id="ARBA00022833"/>
    </source>
</evidence>
<dbReference type="GO" id="GO:0007064">
    <property type="term" value="P:mitotic sister chromatid cohesion"/>
    <property type="evidence" value="ECO:0007669"/>
    <property type="project" value="TreeGrafter"/>
</dbReference>
<evidence type="ECO:0000256" key="3">
    <source>
        <dbReference type="ARBA" id="ARBA00022679"/>
    </source>
</evidence>
<feature type="domain" description="N-acetyltransferase ESCO acetyl-transferase" evidence="12">
    <location>
        <begin position="249"/>
        <end position="316"/>
    </location>
</feature>
<keyword evidence="7" id="KW-0539">Nucleus</keyword>
<feature type="domain" description="N-acetyltransferase ESCO zinc-finger" evidence="11">
    <location>
        <begin position="46"/>
        <end position="83"/>
    </location>
</feature>
<evidence type="ECO:0000313" key="13">
    <source>
        <dbReference type="EMBL" id="SPO45606.1"/>
    </source>
</evidence>
<comment type="subcellular location">
    <subcellularLocation>
        <location evidence="1">Nucleus</location>
    </subcellularLocation>
</comment>
<sequence>MPKAQSSPILGATHTPLFPTMRAAKTANRKAGSKPSSTSSVREPEQLILDLGQRIRMRCAECDMQYDSSSAEDCALHARHHERTVRGLDWSAKALVVWGEAVAQVTLTRPSIKTALRGKQVDGGGATGQAEAVTIRCYDMATLKDAVANRKITELLETVDEALGAAAMDAASVRTCKVLVAVCGGRAAGAAVVGRVPAGQAREVLPSNTDKENRTDDEAGSTRAGTVWNDAGDAIFVSDALSASQTPPVGVHRIHVIASWRRSGMASALLDAAADNSVYGFDLQGLIRTYGSRAKAVAFSQPTEAGRQLAEAWIRKGAPSTTSSPTRLIVFEA</sequence>
<dbReference type="GO" id="GO:0008270">
    <property type="term" value="F:zinc ion binding"/>
    <property type="evidence" value="ECO:0007669"/>
    <property type="project" value="UniProtKB-KW"/>
</dbReference>
<dbReference type="GO" id="GO:0061733">
    <property type="term" value="F:protein-lysine-acetyltransferase activity"/>
    <property type="evidence" value="ECO:0007669"/>
    <property type="project" value="TreeGrafter"/>
</dbReference>
<evidence type="ECO:0000259" key="12">
    <source>
        <dbReference type="Pfam" id="PF13880"/>
    </source>
</evidence>
<keyword evidence="9" id="KW-0012">Acyltransferase</keyword>